<proteinExistence type="predicted"/>
<dbReference type="EMBL" id="QAOL01000008">
    <property type="protein sequence ID" value="PTQ86890.1"/>
    <property type="molecule type" value="Genomic_DNA"/>
</dbReference>
<sequence length="79" mass="9412">MPCYCPNCTDNPSETYTEKYKLQCIERHRTAKRICEIVNKSERVKEIESYGKRHGPVGLEKLKMEIKRQWEISKKNHEA</sequence>
<name>A0A2T5ISR9_9PROT</name>
<gene>
    <name evidence="1" type="ORF">C8R28_100885</name>
</gene>
<dbReference type="Proteomes" id="UP000244110">
    <property type="component" value="Unassembled WGS sequence"/>
</dbReference>
<evidence type="ECO:0000313" key="1">
    <source>
        <dbReference type="EMBL" id="PTQ86890.1"/>
    </source>
</evidence>
<evidence type="ECO:0000313" key="2">
    <source>
        <dbReference type="Proteomes" id="UP000244110"/>
    </source>
</evidence>
<reference evidence="1 2" key="1">
    <citation type="submission" date="2018-04" db="EMBL/GenBank/DDBJ databases">
        <title>Active sludge and wastewater microbial communities from Klosterneuburg, Austria.</title>
        <authorList>
            <person name="Wagner M."/>
        </authorList>
    </citation>
    <scope>NUCLEOTIDE SEQUENCE [LARGE SCALE GENOMIC DNA]</scope>
    <source>
        <strain evidence="1 2">Nm4</strain>
    </source>
</reference>
<protein>
    <submittedName>
        <fullName evidence="1">Uncharacterized protein</fullName>
    </submittedName>
</protein>
<organism evidence="1 2">
    <name type="scientific">Nitrosomonas ureae</name>
    <dbReference type="NCBI Taxonomy" id="44577"/>
    <lineage>
        <taxon>Bacteria</taxon>
        <taxon>Pseudomonadati</taxon>
        <taxon>Pseudomonadota</taxon>
        <taxon>Betaproteobacteria</taxon>
        <taxon>Nitrosomonadales</taxon>
        <taxon>Nitrosomonadaceae</taxon>
        <taxon>Nitrosomonas</taxon>
    </lineage>
</organism>
<dbReference type="AlphaFoldDB" id="A0A2T5ISR9"/>
<comment type="caution">
    <text evidence="1">The sequence shown here is derived from an EMBL/GenBank/DDBJ whole genome shotgun (WGS) entry which is preliminary data.</text>
</comment>
<accession>A0A2T5ISR9</accession>